<accession>N0B3R6</accession>
<evidence type="ECO:0000313" key="1">
    <source>
        <dbReference type="EMBL" id="AGK58154.1"/>
    </source>
</evidence>
<dbReference type="HOGENOM" id="CLU_2614105_0_0_5"/>
<sequence length="76" mass="8114">MTSETATSDVQTGSPTPLVDVLLSSLEALMAADQAETACRLAGKACAALRGRDQAGWRRFNAFLHRTAKYVSIEDA</sequence>
<proteinExistence type="predicted"/>
<organism evidence="1 2">
    <name type="scientific">Hyphomicrobium denitrificans 1NES1</name>
    <dbReference type="NCBI Taxonomy" id="670307"/>
    <lineage>
        <taxon>Bacteria</taxon>
        <taxon>Pseudomonadati</taxon>
        <taxon>Pseudomonadota</taxon>
        <taxon>Alphaproteobacteria</taxon>
        <taxon>Hyphomicrobiales</taxon>
        <taxon>Hyphomicrobiaceae</taxon>
        <taxon>Hyphomicrobium</taxon>
    </lineage>
</organism>
<name>N0B3R6_9HYPH</name>
<protein>
    <submittedName>
        <fullName evidence="1">Uncharacterized protein</fullName>
    </submittedName>
</protein>
<dbReference type="OrthoDB" id="8266134at2"/>
<dbReference type="Proteomes" id="UP000005952">
    <property type="component" value="Chromosome"/>
</dbReference>
<dbReference type="RefSeq" id="WP_015598185.1">
    <property type="nucleotide sequence ID" value="NC_021172.1"/>
</dbReference>
<dbReference type="KEGG" id="hdt:HYPDE_32403"/>
<reference evidence="1 2" key="1">
    <citation type="journal article" date="2013" name="Genome Announc.">
        <title>Genome sequences for three denitrifying bacterial strains isolated from a uranium- and nitrate-contaminated subsurface environment.</title>
        <authorList>
            <person name="Venkatramanan R."/>
            <person name="Prakash O."/>
            <person name="Woyke T."/>
            <person name="Chain P."/>
            <person name="Goodwin L.A."/>
            <person name="Watson D."/>
            <person name="Brooks S."/>
            <person name="Kostka J.E."/>
            <person name="Green S.J."/>
        </authorList>
    </citation>
    <scope>NUCLEOTIDE SEQUENCE [LARGE SCALE GENOMIC DNA]</scope>
    <source>
        <strain evidence="1 2">1NES1</strain>
    </source>
</reference>
<dbReference type="eggNOG" id="ENOG5032EIS">
    <property type="taxonomic scope" value="Bacteria"/>
</dbReference>
<evidence type="ECO:0000313" key="2">
    <source>
        <dbReference type="Proteomes" id="UP000005952"/>
    </source>
</evidence>
<dbReference type="AlphaFoldDB" id="N0B3R6"/>
<dbReference type="EMBL" id="CP005587">
    <property type="protein sequence ID" value="AGK58154.1"/>
    <property type="molecule type" value="Genomic_DNA"/>
</dbReference>
<keyword evidence="2" id="KW-1185">Reference proteome</keyword>
<gene>
    <name evidence="1" type="ORF">HYPDE_32403</name>
</gene>
<dbReference type="STRING" id="670307.HYPDE_32403"/>